<dbReference type="AlphaFoldDB" id="A0AAN7HXH5"/>
<protein>
    <submittedName>
        <fullName evidence="1">Uncharacterized protein</fullName>
    </submittedName>
</protein>
<name>A0AAN7HXH5_9FUNG</name>
<dbReference type="Proteomes" id="UP001304243">
    <property type="component" value="Unassembled WGS sequence"/>
</dbReference>
<dbReference type="RefSeq" id="XP_064678669.1">
    <property type="nucleotide sequence ID" value="XM_064823357.1"/>
</dbReference>
<proteinExistence type="predicted"/>
<organism evidence="1 2">
    <name type="scientific">Mucor velutinosus</name>
    <dbReference type="NCBI Taxonomy" id="708070"/>
    <lineage>
        <taxon>Eukaryota</taxon>
        <taxon>Fungi</taxon>
        <taxon>Fungi incertae sedis</taxon>
        <taxon>Mucoromycota</taxon>
        <taxon>Mucoromycotina</taxon>
        <taxon>Mucoromycetes</taxon>
        <taxon>Mucorales</taxon>
        <taxon>Mucorineae</taxon>
        <taxon>Mucoraceae</taxon>
        <taxon>Mucor</taxon>
    </lineage>
</organism>
<gene>
    <name evidence="1" type="ORF">ATC70_004002</name>
</gene>
<dbReference type="EMBL" id="JASEJX010000025">
    <property type="protein sequence ID" value="KAK4512003.1"/>
    <property type="molecule type" value="Genomic_DNA"/>
</dbReference>
<sequence length="478" mass="54121">MSSSSSQADNTYDSVIELALQLVPRDANFTLSTIINCLHDDIVDVYNGDEFDNYRRSWIRRVFSFCRSKGTDLPNSQKANWDKISATIIDRLVSGVISTTSSSSSNSISTDDAVPVKHKLTNQDKQKIKNMYIGLDKTKMWKLSTGKVVEEEMMKLAISKDHEHLCHSLIMDVRDRCWNDYFSPAEMEEIKSYKALQLPVLPSNVTTYMEELLNTPRDQLYTKVNEVTFAPNTHEYWIQDSYNNAIRLVQSGFFPLRDVTEQGMGRRMWSCVDKCFDFAAVRCVTREKCSKASTDAANSVRSPSDCSRQQTGRKMDYLFKIKESDIEISCGECALVGGVNTRKEFRDAGFKMPKVMKDMLGKIVSTSPGVLHRLHISGLFIAAETLTLYLLDSPQGYVTRYDAFNSVSYPVTEAMIRSKMPALLTMILSSRIMMENVKIIIDEDESLPILGRFMPVVMEPCFAPVRVNCKKGKAVVLL</sequence>
<evidence type="ECO:0000313" key="2">
    <source>
        <dbReference type="Proteomes" id="UP001304243"/>
    </source>
</evidence>
<dbReference type="GeneID" id="89947704"/>
<reference evidence="1 2" key="1">
    <citation type="submission" date="2022-11" db="EMBL/GenBank/DDBJ databases">
        <title>Mucor velutinosus strain NIH1002 WGS.</title>
        <authorList>
            <person name="Subramanian P."/>
            <person name="Mullikin J.C."/>
            <person name="Segre J.A."/>
            <person name="Zelazny A.M."/>
        </authorList>
    </citation>
    <scope>NUCLEOTIDE SEQUENCE [LARGE SCALE GENOMIC DNA]</scope>
    <source>
        <strain evidence="1 2">NIH1002</strain>
    </source>
</reference>
<keyword evidence="2" id="KW-1185">Reference proteome</keyword>
<evidence type="ECO:0000313" key="1">
    <source>
        <dbReference type="EMBL" id="KAK4512003.1"/>
    </source>
</evidence>
<accession>A0AAN7HXH5</accession>
<comment type="caution">
    <text evidence="1">The sequence shown here is derived from an EMBL/GenBank/DDBJ whole genome shotgun (WGS) entry which is preliminary data.</text>
</comment>